<dbReference type="Proteomes" id="UP000504636">
    <property type="component" value="Unplaced"/>
</dbReference>
<dbReference type="OrthoDB" id="1668230at2759"/>
<dbReference type="RefSeq" id="XP_033572062.1">
    <property type="nucleotide sequence ID" value="XM_033720859.1"/>
</dbReference>
<keyword evidence="4" id="KW-0067">ATP-binding</keyword>
<evidence type="ECO:0000313" key="8">
    <source>
        <dbReference type="RefSeq" id="XP_033572062.1"/>
    </source>
</evidence>
<dbReference type="EMBL" id="MU003710">
    <property type="protein sequence ID" value="KAF2805098.1"/>
    <property type="molecule type" value="Genomic_DNA"/>
</dbReference>
<proteinExistence type="predicted"/>
<evidence type="ECO:0000313" key="7">
    <source>
        <dbReference type="Proteomes" id="UP000504636"/>
    </source>
</evidence>
<keyword evidence="1" id="KW-0808">Transferase</keyword>
<evidence type="ECO:0000313" key="6">
    <source>
        <dbReference type="EMBL" id="KAF2805098.1"/>
    </source>
</evidence>
<dbReference type="PANTHER" id="PTHR44329">
    <property type="entry name" value="SERINE/THREONINE-PROTEIN KINASE TNNI3K-RELATED"/>
    <property type="match status" value="1"/>
</dbReference>
<dbReference type="AlphaFoldDB" id="A0A6A6Y966"/>
<dbReference type="InterPro" id="IPR000719">
    <property type="entry name" value="Prot_kinase_dom"/>
</dbReference>
<evidence type="ECO:0000256" key="1">
    <source>
        <dbReference type="ARBA" id="ARBA00022679"/>
    </source>
</evidence>
<name>A0A6A6Y966_9PEZI</name>
<feature type="domain" description="Protein kinase" evidence="5">
    <location>
        <begin position="5"/>
        <end position="273"/>
    </location>
</feature>
<keyword evidence="2" id="KW-0547">Nucleotide-binding</keyword>
<keyword evidence="3 6" id="KW-0418">Kinase</keyword>
<dbReference type="GO" id="GO:0004674">
    <property type="term" value="F:protein serine/threonine kinase activity"/>
    <property type="evidence" value="ECO:0007669"/>
    <property type="project" value="TreeGrafter"/>
</dbReference>
<evidence type="ECO:0000259" key="5">
    <source>
        <dbReference type="PROSITE" id="PS50011"/>
    </source>
</evidence>
<organism evidence="6">
    <name type="scientific">Mytilinidion resinicola</name>
    <dbReference type="NCBI Taxonomy" id="574789"/>
    <lineage>
        <taxon>Eukaryota</taxon>
        <taxon>Fungi</taxon>
        <taxon>Dikarya</taxon>
        <taxon>Ascomycota</taxon>
        <taxon>Pezizomycotina</taxon>
        <taxon>Dothideomycetes</taxon>
        <taxon>Pleosporomycetidae</taxon>
        <taxon>Mytilinidiales</taxon>
        <taxon>Mytilinidiaceae</taxon>
        <taxon>Mytilinidion</taxon>
    </lineage>
</organism>
<sequence>MPAHYEILSLLPMGVSYQMPRKLRSPSNTHLNTIPSNAREFLAAGKTGVVYGIDPERVLKEFHDSDGGEVERQVYQQLGSHPNVAKLLETQSDGSIILERGNSMRKICRASSANEIPIQTKVNWLRHAAEGYQHLHDRNIIHGDVGCSNLIITRDGLVKLIDFEGCSIDGGPAGSCYEWFSYRPSVPRVSRRTDIFAFGCVIYEVFTGRPPHHELEASDDRYRQVEELYTNNHFPDVTNIPFGQLIQSCWDGDFSSMDEVIQELKAFRRRPLSWQAITSDWIRKWFSFFL</sequence>
<gene>
    <name evidence="6 8" type="ORF">BDZ99DRAFT_466758</name>
</gene>
<keyword evidence="7" id="KW-1185">Reference proteome</keyword>
<dbReference type="InterPro" id="IPR001245">
    <property type="entry name" value="Ser-Thr/Tyr_kinase_cat_dom"/>
</dbReference>
<protein>
    <submittedName>
        <fullName evidence="6 8">Kinase-like protein</fullName>
    </submittedName>
</protein>
<reference evidence="8" key="3">
    <citation type="submission" date="2025-04" db="UniProtKB">
        <authorList>
            <consortium name="RefSeq"/>
        </authorList>
    </citation>
    <scope>IDENTIFICATION</scope>
    <source>
        <strain evidence="8">CBS 304.34</strain>
    </source>
</reference>
<dbReference type="SUPFAM" id="SSF56112">
    <property type="entry name" value="Protein kinase-like (PK-like)"/>
    <property type="match status" value="1"/>
</dbReference>
<dbReference type="GO" id="GO:0005524">
    <property type="term" value="F:ATP binding"/>
    <property type="evidence" value="ECO:0007669"/>
    <property type="project" value="UniProtKB-KW"/>
</dbReference>
<dbReference type="GeneID" id="54461752"/>
<reference evidence="6 8" key="1">
    <citation type="journal article" date="2020" name="Stud. Mycol.">
        <title>101 Dothideomycetes genomes: a test case for predicting lifestyles and emergence of pathogens.</title>
        <authorList>
            <person name="Haridas S."/>
            <person name="Albert R."/>
            <person name="Binder M."/>
            <person name="Bloem J."/>
            <person name="Labutti K."/>
            <person name="Salamov A."/>
            <person name="Andreopoulos B."/>
            <person name="Baker S."/>
            <person name="Barry K."/>
            <person name="Bills G."/>
            <person name="Bluhm B."/>
            <person name="Cannon C."/>
            <person name="Castanera R."/>
            <person name="Culley D."/>
            <person name="Daum C."/>
            <person name="Ezra D."/>
            <person name="Gonzalez J."/>
            <person name="Henrissat B."/>
            <person name="Kuo A."/>
            <person name="Liang C."/>
            <person name="Lipzen A."/>
            <person name="Lutzoni F."/>
            <person name="Magnuson J."/>
            <person name="Mondo S."/>
            <person name="Nolan M."/>
            <person name="Ohm R."/>
            <person name="Pangilinan J."/>
            <person name="Park H.-J."/>
            <person name="Ramirez L."/>
            <person name="Alfaro M."/>
            <person name="Sun H."/>
            <person name="Tritt A."/>
            <person name="Yoshinaga Y."/>
            <person name="Zwiers L.-H."/>
            <person name="Turgeon B."/>
            <person name="Goodwin S."/>
            <person name="Spatafora J."/>
            <person name="Crous P."/>
            <person name="Grigoriev I."/>
        </authorList>
    </citation>
    <scope>NUCLEOTIDE SEQUENCE</scope>
    <source>
        <strain evidence="6 8">CBS 304.34</strain>
    </source>
</reference>
<dbReference type="Gene3D" id="1.10.510.10">
    <property type="entry name" value="Transferase(Phosphotransferase) domain 1"/>
    <property type="match status" value="1"/>
</dbReference>
<dbReference type="PANTHER" id="PTHR44329:SF288">
    <property type="entry name" value="MITOGEN-ACTIVATED PROTEIN KINASE KINASE KINASE 20"/>
    <property type="match status" value="1"/>
</dbReference>
<evidence type="ECO:0000256" key="4">
    <source>
        <dbReference type="ARBA" id="ARBA00022840"/>
    </source>
</evidence>
<dbReference type="PROSITE" id="PS50011">
    <property type="entry name" value="PROTEIN_KINASE_DOM"/>
    <property type="match status" value="1"/>
</dbReference>
<dbReference type="Pfam" id="PF07714">
    <property type="entry name" value="PK_Tyr_Ser-Thr"/>
    <property type="match status" value="1"/>
</dbReference>
<reference evidence="8" key="2">
    <citation type="submission" date="2020-04" db="EMBL/GenBank/DDBJ databases">
        <authorList>
            <consortium name="NCBI Genome Project"/>
        </authorList>
    </citation>
    <scope>NUCLEOTIDE SEQUENCE</scope>
    <source>
        <strain evidence="8">CBS 304.34</strain>
    </source>
</reference>
<evidence type="ECO:0000256" key="2">
    <source>
        <dbReference type="ARBA" id="ARBA00022741"/>
    </source>
</evidence>
<dbReference type="InterPro" id="IPR051681">
    <property type="entry name" value="Ser/Thr_Kinases-Pseudokinases"/>
</dbReference>
<dbReference type="InterPro" id="IPR011009">
    <property type="entry name" value="Kinase-like_dom_sf"/>
</dbReference>
<accession>A0A6A6Y966</accession>
<evidence type="ECO:0000256" key="3">
    <source>
        <dbReference type="ARBA" id="ARBA00022777"/>
    </source>
</evidence>